<gene>
    <name evidence="2" type="ORF">HOLleu_09300</name>
</gene>
<name>A0A9Q1CKG7_HOLLE</name>
<evidence type="ECO:0000313" key="2">
    <source>
        <dbReference type="EMBL" id="KAJ8046114.1"/>
    </source>
</evidence>
<proteinExistence type="predicted"/>
<protein>
    <submittedName>
        <fullName evidence="2">Uncharacterized protein</fullName>
    </submittedName>
</protein>
<evidence type="ECO:0000256" key="1">
    <source>
        <dbReference type="SAM" id="MobiDB-lite"/>
    </source>
</evidence>
<keyword evidence="3" id="KW-1185">Reference proteome</keyword>
<reference evidence="2" key="1">
    <citation type="submission" date="2021-10" db="EMBL/GenBank/DDBJ databases">
        <title>Tropical sea cucumber genome reveals ecological adaptation and Cuvierian tubules defense mechanism.</title>
        <authorList>
            <person name="Chen T."/>
        </authorList>
    </citation>
    <scope>NUCLEOTIDE SEQUENCE</scope>
    <source>
        <strain evidence="2">Nanhai2018</strain>
        <tissue evidence="2">Muscle</tissue>
    </source>
</reference>
<dbReference type="EMBL" id="JAIZAY010000003">
    <property type="protein sequence ID" value="KAJ8046114.1"/>
    <property type="molecule type" value="Genomic_DNA"/>
</dbReference>
<feature type="region of interest" description="Disordered" evidence="1">
    <location>
        <begin position="154"/>
        <end position="187"/>
    </location>
</feature>
<evidence type="ECO:0000313" key="3">
    <source>
        <dbReference type="Proteomes" id="UP001152320"/>
    </source>
</evidence>
<comment type="caution">
    <text evidence="2">The sequence shown here is derived from an EMBL/GenBank/DDBJ whole genome shotgun (WGS) entry which is preliminary data.</text>
</comment>
<accession>A0A9Q1CKG7</accession>
<dbReference type="AlphaFoldDB" id="A0A9Q1CKG7"/>
<sequence length="214" mass="24223">MICNRKFRSDVIKLVCRCGCKMYDLRINVKESFYERHSGGMRVILNGRKVTYRVSCPHPVLRHFKKKNSNELIPMTQRYPGSHWARPDDSGPQGNRVRLATVSGNFSHDMVLSYTQQSKRTFEKSPGNYVESPACNDHGIHSAEGWSLPNEVLPGPSTSSGRKVTQKGFRHQSDVFIPKRPDNSSLPPKRVVQVSIATTPQVFTSSYKSCHDTQ</sequence>
<dbReference type="Proteomes" id="UP001152320">
    <property type="component" value="Chromosome 3"/>
</dbReference>
<organism evidence="2 3">
    <name type="scientific">Holothuria leucospilota</name>
    <name type="common">Black long sea cucumber</name>
    <name type="synonym">Mertensiothuria leucospilota</name>
    <dbReference type="NCBI Taxonomy" id="206669"/>
    <lineage>
        <taxon>Eukaryota</taxon>
        <taxon>Metazoa</taxon>
        <taxon>Echinodermata</taxon>
        <taxon>Eleutherozoa</taxon>
        <taxon>Echinozoa</taxon>
        <taxon>Holothuroidea</taxon>
        <taxon>Aspidochirotacea</taxon>
        <taxon>Aspidochirotida</taxon>
        <taxon>Holothuriidae</taxon>
        <taxon>Holothuria</taxon>
    </lineage>
</organism>
<feature type="compositionally biased region" description="Basic and acidic residues" evidence="1">
    <location>
        <begin position="171"/>
        <end position="182"/>
    </location>
</feature>